<dbReference type="eggNOG" id="COG2375">
    <property type="taxonomic scope" value="Bacteria"/>
</dbReference>
<keyword evidence="4" id="KW-1003">Cell membrane</keyword>
<dbReference type="PANTHER" id="PTHR42771:SF2">
    <property type="entry name" value="IRON(3+)-HYDROXAMATE IMPORT ATP-BINDING PROTEIN FHUC"/>
    <property type="match status" value="1"/>
</dbReference>
<dbReference type="PANTHER" id="PTHR42771">
    <property type="entry name" value="IRON(3+)-HYDROXAMATE IMPORT ATP-BINDING PROTEIN FHUC"/>
    <property type="match status" value="1"/>
</dbReference>
<dbReference type="GO" id="GO:0016887">
    <property type="term" value="F:ATP hydrolysis activity"/>
    <property type="evidence" value="ECO:0007669"/>
    <property type="project" value="InterPro"/>
</dbReference>
<evidence type="ECO:0000256" key="10">
    <source>
        <dbReference type="ARBA" id="ARBA00023004"/>
    </source>
</evidence>
<keyword evidence="8" id="KW-0274">FAD</keyword>
<comment type="subunit">
    <text evidence="13">Forms a heterodimer with IrtB.</text>
</comment>
<evidence type="ECO:0000256" key="2">
    <source>
        <dbReference type="ARBA" id="ARBA00004202"/>
    </source>
</evidence>
<evidence type="ECO:0000256" key="14">
    <source>
        <dbReference type="ARBA" id="ARBA00023488"/>
    </source>
</evidence>
<comment type="cofactor">
    <cofactor evidence="1">
        <name>FAD</name>
        <dbReference type="ChEBI" id="CHEBI:57692"/>
    </cofactor>
</comment>
<dbReference type="Gene3D" id="3.40.50.300">
    <property type="entry name" value="P-loop containing nucleotide triphosphate hydrolases"/>
    <property type="match status" value="1"/>
</dbReference>
<evidence type="ECO:0000313" key="18">
    <source>
        <dbReference type="Proteomes" id="UP000001919"/>
    </source>
</evidence>
<dbReference type="Pfam" id="PF04954">
    <property type="entry name" value="SIP"/>
    <property type="match status" value="1"/>
</dbReference>
<evidence type="ECO:0000256" key="7">
    <source>
        <dbReference type="ARBA" id="ARBA00022741"/>
    </source>
</evidence>
<dbReference type="PROSITE" id="PS51384">
    <property type="entry name" value="FAD_FR"/>
    <property type="match status" value="1"/>
</dbReference>
<keyword evidence="9" id="KW-0067">ATP-binding</keyword>
<dbReference type="HOGENOM" id="CLU_028954_0_0_11"/>
<dbReference type="InterPro" id="IPR007037">
    <property type="entry name" value="SIP_rossman_dom"/>
</dbReference>
<evidence type="ECO:0000256" key="9">
    <source>
        <dbReference type="ARBA" id="ARBA00022840"/>
    </source>
</evidence>
<dbReference type="STRING" id="446465.Bfae_26520"/>
<dbReference type="InterPro" id="IPR013113">
    <property type="entry name" value="SIP_FAD-bd"/>
</dbReference>
<dbReference type="eggNOG" id="COG1120">
    <property type="taxonomic scope" value="Bacteria"/>
</dbReference>
<evidence type="ECO:0000259" key="16">
    <source>
        <dbReference type="PROSITE" id="PS51384"/>
    </source>
</evidence>
<dbReference type="SUPFAM" id="SSF52540">
    <property type="entry name" value="P-loop containing nucleoside triphosphate hydrolases"/>
    <property type="match status" value="1"/>
</dbReference>
<keyword evidence="12" id="KW-0472">Membrane</keyword>
<keyword evidence="7" id="KW-0547">Nucleotide-binding</keyword>
<organism evidence="17 18">
    <name type="scientific">Brachybacterium faecium (strain ATCC 43885 / DSM 4810 / JCM 11609 / LMG 19847 / NBRC 14762 / NCIMB 9860 / 6-10)</name>
    <dbReference type="NCBI Taxonomy" id="446465"/>
    <lineage>
        <taxon>Bacteria</taxon>
        <taxon>Bacillati</taxon>
        <taxon>Actinomycetota</taxon>
        <taxon>Actinomycetes</taxon>
        <taxon>Micrococcales</taxon>
        <taxon>Dermabacteraceae</taxon>
        <taxon>Brachybacterium</taxon>
    </lineage>
</organism>
<evidence type="ECO:0000256" key="6">
    <source>
        <dbReference type="ARBA" id="ARBA00022630"/>
    </source>
</evidence>
<keyword evidence="5" id="KW-0410">Iron transport</keyword>
<proteinExistence type="predicted"/>
<reference evidence="17 18" key="1">
    <citation type="journal article" date="2009" name="Stand. Genomic Sci.">
        <title>Complete genome sequence of Brachybacterium faecium type strain (Schefferle 6-10).</title>
        <authorList>
            <person name="Lapidus A."/>
            <person name="Pukall R."/>
            <person name="Labuttii K."/>
            <person name="Copeland A."/>
            <person name="Del Rio T.G."/>
            <person name="Nolan M."/>
            <person name="Chen F."/>
            <person name="Lucas S."/>
            <person name="Tice H."/>
            <person name="Cheng J.F."/>
            <person name="Bruce D."/>
            <person name="Goodwin L."/>
            <person name="Pitluck S."/>
            <person name="Rohde M."/>
            <person name="Goker M."/>
            <person name="Pati A."/>
            <person name="Ivanova N."/>
            <person name="Mavrommatis K."/>
            <person name="Chen A."/>
            <person name="Palaniappan K."/>
            <person name="D'haeseleer P."/>
            <person name="Chain P."/>
            <person name="Bristow J."/>
            <person name="Eisen J.A."/>
            <person name="Markowitz V."/>
            <person name="Hugenholtz P."/>
            <person name="Kyrpides N.C."/>
            <person name="Klenk H.P."/>
        </authorList>
    </citation>
    <scope>NUCLEOTIDE SEQUENCE [LARGE SCALE GENOMIC DNA]</scope>
    <source>
        <strain evidence="18">ATCC 43885 / DSM 4810 / JCM 11609 / LMG 19847 / NBRC 14762 / NCIMB 9860 / 6-10</strain>
    </source>
</reference>
<dbReference type="SMART" id="SM00382">
    <property type="entry name" value="AAA"/>
    <property type="match status" value="1"/>
</dbReference>
<dbReference type="AlphaFoldDB" id="C7MGX7"/>
<dbReference type="InterPro" id="IPR017871">
    <property type="entry name" value="ABC_transporter-like_CS"/>
</dbReference>
<evidence type="ECO:0000256" key="3">
    <source>
        <dbReference type="ARBA" id="ARBA00022448"/>
    </source>
</evidence>
<keyword evidence="3" id="KW-0813">Transport</keyword>
<evidence type="ECO:0000256" key="8">
    <source>
        <dbReference type="ARBA" id="ARBA00022827"/>
    </source>
</evidence>
<sequence>MALLEAQNLHLAYDRREVVHDLSLSLPEGRITIIVGANGSGKSTLLRGMSRLLTPRSGGVLLDGRALHSLRGKELARRLGLLPQTPIAPDGVTVRELVTRGRYPHQGLFPQWSAEDESAVAEALAATRTDALQDRLLEELSGGQRQRVWIAMALAQQTEVLLLDEPTTYLDVTHQLEVLDVVRDLNRERGITVGIVLHDLNLAARYADHLVAVHRGEIHSQGAPAEVITEQMAHEVFALDAHIAPDPVTGTPMVLPLGRDRTDAPHRHEEGPVSTTPETAAATTAVEEDRTLVPALEHSSMLAFELTIAARRSLGPNLVRFTFASPDLEHFGTGSHPLDLRVKLIIPGPQPSADHFAEVRPGALLDPTTHAEWYRTWLQIDPADRGWMRTYTVREQRAAGHPGNVSEHPEIDIDVVLHLDPVEVPGQGVAARWARDAQVGDTISLLGPNRHLVGPEYGGIEFRPGTARTVLLVGDETALPAVGSILEALPASLSGHALLEVPEAADAQQLLTRSGVQVTWLPREGRPHGELLDAAVRDLMSENAQAFRDAEADAPAAAQREELEDVDVDSTILWETTTGHGTFYAWLAGEAGVIKALRRHLVSELGLDRKQVSFMGYWRQGRPEN</sequence>
<dbReference type="PROSITE" id="PS50893">
    <property type="entry name" value="ABC_TRANSPORTER_2"/>
    <property type="match status" value="1"/>
</dbReference>
<evidence type="ECO:0000256" key="1">
    <source>
        <dbReference type="ARBA" id="ARBA00001974"/>
    </source>
</evidence>
<dbReference type="InterPro" id="IPR017938">
    <property type="entry name" value="Riboflavin_synthase-like_b-brl"/>
</dbReference>
<feature type="domain" description="ABC transporter" evidence="15">
    <location>
        <begin position="4"/>
        <end position="240"/>
    </location>
</feature>
<dbReference type="GO" id="GO:0005524">
    <property type="term" value="F:ATP binding"/>
    <property type="evidence" value="ECO:0007669"/>
    <property type="project" value="UniProtKB-KW"/>
</dbReference>
<dbReference type="InterPro" id="IPR003439">
    <property type="entry name" value="ABC_transporter-like_ATP-bd"/>
</dbReference>
<evidence type="ECO:0000259" key="15">
    <source>
        <dbReference type="PROSITE" id="PS50893"/>
    </source>
</evidence>
<keyword evidence="11" id="KW-0406">Ion transport</keyword>
<dbReference type="InterPro" id="IPR039261">
    <property type="entry name" value="FNR_nucleotide-bd"/>
</dbReference>
<dbReference type="PROSITE" id="PS00211">
    <property type="entry name" value="ABC_TRANSPORTER_1"/>
    <property type="match status" value="1"/>
</dbReference>
<dbReference type="Gene3D" id="2.40.30.10">
    <property type="entry name" value="Translation factors"/>
    <property type="match status" value="1"/>
</dbReference>
<evidence type="ECO:0000256" key="4">
    <source>
        <dbReference type="ARBA" id="ARBA00022475"/>
    </source>
</evidence>
<keyword evidence="6" id="KW-0285">Flavoprotein</keyword>
<dbReference type="InterPro" id="IPR051535">
    <property type="entry name" value="Siderophore_ABC-ATPase"/>
</dbReference>
<dbReference type="SUPFAM" id="SSF63380">
    <property type="entry name" value="Riboflavin synthase domain-like"/>
    <property type="match status" value="1"/>
</dbReference>
<dbReference type="OrthoDB" id="3291337at2"/>
<dbReference type="GO" id="GO:0005886">
    <property type="term" value="C:plasma membrane"/>
    <property type="evidence" value="ECO:0007669"/>
    <property type="project" value="UniProtKB-SubCell"/>
</dbReference>
<dbReference type="CDD" id="cd06193">
    <property type="entry name" value="siderophore_interacting"/>
    <property type="match status" value="1"/>
</dbReference>
<dbReference type="InterPro" id="IPR017927">
    <property type="entry name" value="FAD-bd_FR_type"/>
</dbReference>
<name>C7MGX7_BRAFD</name>
<evidence type="ECO:0000256" key="5">
    <source>
        <dbReference type="ARBA" id="ARBA00022496"/>
    </source>
</evidence>
<keyword evidence="18" id="KW-1185">Reference proteome</keyword>
<dbReference type="GO" id="GO:0016491">
    <property type="term" value="F:oxidoreductase activity"/>
    <property type="evidence" value="ECO:0007669"/>
    <property type="project" value="InterPro"/>
</dbReference>
<dbReference type="EMBL" id="CP001643">
    <property type="protein sequence ID" value="ACU86425.1"/>
    <property type="molecule type" value="Genomic_DNA"/>
</dbReference>
<accession>C7MGX7</accession>
<dbReference type="CDD" id="cd03214">
    <property type="entry name" value="ABC_Iron-Siderophores_B12_Hemin"/>
    <property type="match status" value="1"/>
</dbReference>
<evidence type="ECO:0000256" key="11">
    <source>
        <dbReference type="ARBA" id="ARBA00023065"/>
    </source>
</evidence>
<gene>
    <name evidence="17" type="ordered locus">Bfae_26520</name>
</gene>
<dbReference type="KEGG" id="bfa:Bfae_26520"/>
<dbReference type="InterPro" id="IPR027417">
    <property type="entry name" value="P-loop_NTPase"/>
</dbReference>
<evidence type="ECO:0000256" key="12">
    <source>
        <dbReference type="ARBA" id="ARBA00023136"/>
    </source>
</evidence>
<feature type="domain" description="FAD-binding FR-type" evidence="16">
    <location>
        <begin position="301"/>
        <end position="455"/>
    </location>
</feature>
<dbReference type="Gene3D" id="3.40.50.80">
    <property type="entry name" value="Nucleotide-binding domain of ferredoxin-NADP reductase (FNR) module"/>
    <property type="match status" value="1"/>
</dbReference>
<comment type="subcellular location">
    <subcellularLocation>
        <location evidence="2">Cell membrane</location>
        <topology evidence="2">Peripheral membrane protein</topology>
    </subcellularLocation>
</comment>
<dbReference type="Proteomes" id="UP000001919">
    <property type="component" value="Chromosome"/>
</dbReference>
<dbReference type="Pfam" id="PF08021">
    <property type="entry name" value="FAD_binding_9"/>
    <property type="match status" value="1"/>
</dbReference>
<dbReference type="FunFam" id="3.40.50.300:FF:000134">
    <property type="entry name" value="Iron-enterobactin ABC transporter ATP-binding protein"/>
    <property type="match status" value="1"/>
</dbReference>
<keyword evidence="10" id="KW-0408">Iron</keyword>
<dbReference type="InterPro" id="IPR003593">
    <property type="entry name" value="AAA+_ATPase"/>
</dbReference>
<dbReference type="Pfam" id="PF00005">
    <property type="entry name" value="ABC_tran"/>
    <property type="match status" value="1"/>
</dbReference>
<evidence type="ECO:0000313" key="17">
    <source>
        <dbReference type="EMBL" id="ACU86425.1"/>
    </source>
</evidence>
<dbReference type="GO" id="GO:0006826">
    <property type="term" value="P:iron ion transport"/>
    <property type="evidence" value="ECO:0007669"/>
    <property type="project" value="UniProtKB-KW"/>
</dbReference>
<protein>
    <recommendedName>
        <fullName evidence="14">Mycobactin import ATP-binding/permease protein IrtA</fullName>
    </recommendedName>
</protein>
<evidence type="ECO:0000256" key="13">
    <source>
        <dbReference type="ARBA" id="ARBA00023467"/>
    </source>
</evidence>
<dbReference type="PATRIC" id="fig|446465.5.peg.2617"/>